<dbReference type="STRING" id="133383.A0A1R0H0W2"/>
<dbReference type="OrthoDB" id="122464at2759"/>
<proteinExistence type="predicted"/>
<dbReference type="GO" id="GO:0005634">
    <property type="term" value="C:nucleus"/>
    <property type="evidence" value="ECO:0007669"/>
    <property type="project" value="TreeGrafter"/>
</dbReference>
<dbReference type="Proteomes" id="UP000187455">
    <property type="component" value="Unassembled WGS sequence"/>
</dbReference>
<name>A0A1R0H0W2_9FUNG</name>
<gene>
    <name evidence="1" type="ORF">AYI68_g3107</name>
</gene>
<protein>
    <submittedName>
        <fullName evidence="1">E2F-associated phosphoprotein</fullName>
    </submittedName>
</protein>
<evidence type="ECO:0000313" key="2">
    <source>
        <dbReference type="Proteomes" id="UP000187455"/>
    </source>
</evidence>
<reference evidence="1 2" key="1">
    <citation type="journal article" date="2016" name="Mol. Biol. Evol.">
        <title>Genome-Wide Survey of Gut Fungi (Harpellales) Reveals the First Horizontally Transferred Ubiquitin Gene from a Mosquito Host.</title>
        <authorList>
            <person name="Wang Y."/>
            <person name="White M.M."/>
            <person name="Kvist S."/>
            <person name="Moncalvo J.M."/>
        </authorList>
    </citation>
    <scope>NUCLEOTIDE SEQUENCE [LARGE SCALE GENOMIC DNA]</scope>
    <source>
        <strain evidence="1 2">ALG-7-W6</strain>
    </source>
</reference>
<sequence>MVEVNEIDKSDSDSSCLEISGTTSKVEFYDSKVDDKNEEWVSRKLGQTLFEEEYHPVHCTCCNNHVGYVDKDEVYHFFNVLSG</sequence>
<organism evidence="1 2">
    <name type="scientific">Smittium mucronatum</name>
    <dbReference type="NCBI Taxonomy" id="133383"/>
    <lineage>
        <taxon>Eukaryota</taxon>
        <taxon>Fungi</taxon>
        <taxon>Fungi incertae sedis</taxon>
        <taxon>Zoopagomycota</taxon>
        <taxon>Kickxellomycotina</taxon>
        <taxon>Harpellomycetes</taxon>
        <taxon>Harpellales</taxon>
        <taxon>Legeriomycetaceae</taxon>
        <taxon>Smittium</taxon>
    </lineage>
</organism>
<dbReference type="EMBL" id="LSSL01001261">
    <property type="protein sequence ID" value="OLY82765.1"/>
    <property type="molecule type" value="Genomic_DNA"/>
</dbReference>
<dbReference type="PANTHER" id="PTHR15967:SF0">
    <property type="entry name" value="E2F-ASSOCIATED PHOSPHOPROTEIN"/>
    <property type="match status" value="1"/>
</dbReference>
<dbReference type="AlphaFoldDB" id="A0A1R0H0W2"/>
<dbReference type="InterPro" id="IPR019370">
    <property type="entry name" value="E2F-assoc_phosphoprotein"/>
</dbReference>
<evidence type="ECO:0000313" key="1">
    <source>
        <dbReference type="EMBL" id="OLY82765.1"/>
    </source>
</evidence>
<keyword evidence="2" id="KW-1185">Reference proteome</keyword>
<comment type="caution">
    <text evidence="1">The sequence shown here is derived from an EMBL/GenBank/DDBJ whole genome shotgun (WGS) entry which is preliminary data.</text>
</comment>
<dbReference type="PANTHER" id="PTHR15967">
    <property type="entry name" value="E2F-ASSOCIATED PHOSPHOPROTEIN"/>
    <property type="match status" value="1"/>
</dbReference>
<dbReference type="Pfam" id="PF10238">
    <property type="entry name" value="Eapp_C"/>
    <property type="match status" value="1"/>
</dbReference>
<accession>A0A1R0H0W2</accession>